<gene>
    <name evidence="1" type="ORF">C5167_010326</name>
</gene>
<organism evidence="1 2">
    <name type="scientific">Papaver somniferum</name>
    <name type="common">Opium poppy</name>
    <dbReference type="NCBI Taxonomy" id="3469"/>
    <lineage>
        <taxon>Eukaryota</taxon>
        <taxon>Viridiplantae</taxon>
        <taxon>Streptophyta</taxon>
        <taxon>Embryophyta</taxon>
        <taxon>Tracheophyta</taxon>
        <taxon>Spermatophyta</taxon>
        <taxon>Magnoliopsida</taxon>
        <taxon>Ranunculales</taxon>
        <taxon>Papaveraceae</taxon>
        <taxon>Papaveroideae</taxon>
        <taxon>Papaver</taxon>
    </lineage>
</organism>
<reference evidence="1 2" key="1">
    <citation type="journal article" date="2018" name="Science">
        <title>The opium poppy genome and morphinan production.</title>
        <authorList>
            <person name="Guo L."/>
            <person name="Winzer T."/>
            <person name="Yang X."/>
            <person name="Li Y."/>
            <person name="Ning Z."/>
            <person name="He Z."/>
            <person name="Teodor R."/>
            <person name="Lu Y."/>
            <person name="Bowser T.A."/>
            <person name="Graham I.A."/>
            <person name="Ye K."/>
        </authorList>
    </citation>
    <scope>NUCLEOTIDE SEQUENCE [LARGE SCALE GENOMIC DNA]</scope>
    <source>
        <strain evidence="2">cv. HN1</strain>
        <tissue evidence="1">Leaves</tissue>
    </source>
</reference>
<dbReference type="EMBL" id="CM010720">
    <property type="protein sequence ID" value="RZC66642.1"/>
    <property type="molecule type" value="Genomic_DNA"/>
</dbReference>
<name>A0A4Y7K2R6_PAPSO</name>
<dbReference type="Gramene" id="RZC66642">
    <property type="protein sequence ID" value="RZC66642"/>
    <property type="gene ID" value="C5167_010326"/>
</dbReference>
<keyword evidence="2" id="KW-1185">Reference proteome</keyword>
<protein>
    <submittedName>
        <fullName evidence="1">Uncharacterized protein</fullName>
    </submittedName>
</protein>
<dbReference type="Proteomes" id="UP000316621">
    <property type="component" value="Chromosome 6"/>
</dbReference>
<proteinExistence type="predicted"/>
<sequence length="75" mass="8227">MDVFIAYGSFSDDSLRVCNGCKIKVDVVYNGLLQMRGEIFGCLDPSLPSSFMKLNLGLRTEGHLDKSTIALGVRL</sequence>
<evidence type="ECO:0000313" key="1">
    <source>
        <dbReference type="EMBL" id="RZC66642.1"/>
    </source>
</evidence>
<dbReference type="AlphaFoldDB" id="A0A4Y7K2R6"/>
<evidence type="ECO:0000313" key="2">
    <source>
        <dbReference type="Proteomes" id="UP000316621"/>
    </source>
</evidence>
<accession>A0A4Y7K2R6</accession>